<reference evidence="1" key="1">
    <citation type="submission" date="2025-08" db="UniProtKB">
        <authorList>
            <consortium name="Ensembl"/>
        </authorList>
    </citation>
    <scope>IDENTIFICATION</scope>
</reference>
<protein>
    <submittedName>
        <fullName evidence="1">Uncharacterized protein</fullName>
    </submittedName>
</protein>
<organism evidence="1 2">
    <name type="scientific">Cebus imitator</name>
    <name type="common">Panamanian white-faced capuchin</name>
    <name type="synonym">Cebus capucinus imitator</name>
    <dbReference type="NCBI Taxonomy" id="2715852"/>
    <lineage>
        <taxon>Eukaryota</taxon>
        <taxon>Metazoa</taxon>
        <taxon>Chordata</taxon>
        <taxon>Craniata</taxon>
        <taxon>Vertebrata</taxon>
        <taxon>Euteleostomi</taxon>
        <taxon>Mammalia</taxon>
        <taxon>Eutheria</taxon>
        <taxon>Euarchontoglires</taxon>
        <taxon>Primates</taxon>
        <taxon>Haplorrhini</taxon>
        <taxon>Platyrrhini</taxon>
        <taxon>Cebidae</taxon>
        <taxon>Cebinae</taxon>
        <taxon>Cebus</taxon>
    </lineage>
</organism>
<dbReference type="Proteomes" id="UP000233040">
    <property type="component" value="Unassembled WGS sequence"/>
</dbReference>
<accession>A0A2K5RWR1</accession>
<sequence>MRELRLCEMPPCDQGGSGALEAHVSLLSLAFLLHLLRHFRSTSSSTLLTTSSQSILLLLFGK</sequence>
<dbReference type="Ensembl" id="ENSCCAT00000050313.1">
    <property type="protein sequence ID" value="ENSCCAP00000032555.1"/>
    <property type="gene ID" value="ENSCCAG00000034313.1"/>
</dbReference>
<dbReference type="OMA" id="EMPPCDQ"/>
<name>A0A2K5RWR1_CEBIM</name>
<evidence type="ECO:0000313" key="2">
    <source>
        <dbReference type="Proteomes" id="UP000233040"/>
    </source>
</evidence>
<keyword evidence="2" id="KW-1185">Reference proteome</keyword>
<proteinExistence type="predicted"/>
<dbReference type="AlphaFoldDB" id="A0A2K5RWR1"/>
<evidence type="ECO:0000313" key="1">
    <source>
        <dbReference type="Ensembl" id="ENSCCAP00000032555.1"/>
    </source>
</evidence>
<reference evidence="1" key="2">
    <citation type="submission" date="2025-09" db="UniProtKB">
        <authorList>
            <consortium name="Ensembl"/>
        </authorList>
    </citation>
    <scope>IDENTIFICATION</scope>
</reference>